<feature type="transmembrane region" description="Helical" evidence="1">
    <location>
        <begin position="25"/>
        <end position="43"/>
    </location>
</feature>
<feature type="transmembrane region" description="Helical" evidence="1">
    <location>
        <begin position="49"/>
        <end position="66"/>
    </location>
</feature>
<comment type="caution">
    <text evidence="2">The sequence shown here is derived from an EMBL/GenBank/DDBJ whole genome shotgun (WGS) entry which is preliminary data.</text>
</comment>
<dbReference type="EMBL" id="BNAP01000004">
    <property type="protein sequence ID" value="GHG86886.1"/>
    <property type="molecule type" value="Genomic_DNA"/>
</dbReference>
<sequence length="75" mass="8717">MTRWADIRARLSPLMMRIARRVPRGARFGLGVLLMIGGTFGFLPVLGFWMIPLGLMIAAFDVRLFLRWRRQKKGR</sequence>
<proteinExistence type="predicted"/>
<keyword evidence="1" id="KW-0472">Membrane</keyword>
<accession>A0A8J3ME50</accession>
<gene>
    <name evidence="2" type="ORF">GCM10010961_14860</name>
</gene>
<evidence type="ECO:0000256" key="1">
    <source>
        <dbReference type="SAM" id="Phobius"/>
    </source>
</evidence>
<reference evidence="2" key="2">
    <citation type="submission" date="2020-09" db="EMBL/GenBank/DDBJ databases">
        <authorList>
            <person name="Sun Q."/>
            <person name="Zhou Y."/>
        </authorList>
    </citation>
    <scope>NUCLEOTIDE SEQUENCE</scope>
    <source>
        <strain evidence="2">CGMCC 1.7081</strain>
    </source>
</reference>
<dbReference type="RefSeq" id="WP_035366297.1">
    <property type="nucleotide sequence ID" value="NZ_BNAP01000004.1"/>
</dbReference>
<keyword evidence="3" id="KW-1185">Reference proteome</keyword>
<name>A0A8J3ME50_9RHOB</name>
<evidence type="ECO:0008006" key="4">
    <source>
        <dbReference type="Google" id="ProtNLM"/>
    </source>
</evidence>
<dbReference type="Proteomes" id="UP000611500">
    <property type="component" value="Unassembled WGS sequence"/>
</dbReference>
<evidence type="ECO:0000313" key="2">
    <source>
        <dbReference type="EMBL" id="GHG86886.1"/>
    </source>
</evidence>
<reference evidence="2" key="1">
    <citation type="journal article" date="2014" name="Int. J. Syst. Evol. Microbiol.">
        <title>Complete genome sequence of Corynebacterium casei LMG S-19264T (=DSM 44701T), isolated from a smear-ripened cheese.</title>
        <authorList>
            <consortium name="US DOE Joint Genome Institute (JGI-PGF)"/>
            <person name="Walter F."/>
            <person name="Albersmeier A."/>
            <person name="Kalinowski J."/>
            <person name="Ruckert C."/>
        </authorList>
    </citation>
    <scope>NUCLEOTIDE SEQUENCE</scope>
    <source>
        <strain evidence="2">CGMCC 1.7081</strain>
    </source>
</reference>
<keyword evidence="1" id="KW-0812">Transmembrane</keyword>
<organism evidence="2 3">
    <name type="scientific">Pseudodonghicola xiamenensis</name>
    <dbReference type="NCBI Taxonomy" id="337702"/>
    <lineage>
        <taxon>Bacteria</taxon>
        <taxon>Pseudomonadati</taxon>
        <taxon>Pseudomonadota</taxon>
        <taxon>Alphaproteobacteria</taxon>
        <taxon>Rhodobacterales</taxon>
        <taxon>Paracoccaceae</taxon>
        <taxon>Pseudodonghicola</taxon>
    </lineage>
</organism>
<evidence type="ECO:0000313" key="3">
    <source>
        <dbReference type="Proteomes" id="UP000611500"/>
    </source>
</evidence>
<keyword evidence="1" id="KW-1133">Transmembrane helix</keyword>
<dbReference type="AlphaFoldDB" id="A0A8J3ME50"/>
<protein>
    <recommendedName>
        <fullName evidence="4">Transmembrane protein (PGPGW)</fullName>
    </recommendedName>
</protein>